<dbReference type="InterPro" id="IPR043130">
    <property type="entry name" value="CDP-OH_PTrfase_TM_dom"/>
</dbReference>
<evidence type="ECO:0000256" key="4">
    <source>
        <dbReference type="ARBA" id="ARBA00013174"/>
    </source>
</evidence>
<feature type="transmembrane region" description="Helical" evidence="16">
    <location>
        <begin position="139"/>
        <end position="159"/>
    </location>
</feature>
<dbReference type="GO" id="GO:0016020">
    <property type="term" value="C:membrane"/>
    <property type="evidence" value="ECO:0007669"/>
    <property type="project" value="InterPro"/>
</dbReference>
<evidence type="ECO:0000256" key="16">
    <source>
        <dbReference type="SAM" id="Phobius"/>
    </source>
</evidence>
<keyword evidence="19" id="KW-1185">Reference proteome</keyword>
<feature type="transmembrane region" description="Helical" evidence="16">
    <location>
        <begin position="101"/>
        <end position="118"/>
    </location>
</feature>
<evidence type="ECO:0000256" key="15">
    <source>
        <dbReference type="RuleBase" id="RU003750"/>
    </source>
</evidence>
<protein>
    <recommendedName>
        <fullName evidence="5">CDP-diacylglycerol--serine O-phosphatidyltransferase</fullName>
        <ecNumber evidence="4">2.7.8.8</ecNumber>
    </recommendedName>
    <alternativeName>
        <fullName evidence="14">Phosphatidylserine synthase</fullName>
    </alternativeName>
</protein>
<evidence type="ECO:0000256" key="7">
    <source>
        <dbReference type="ARBA" id="ARBA00022679"/>
    </source>
</evidence>
<dbReference type="NCBIfam" id="TIGR00473">
    <property type="entry name" value="pssA"/>
    <property type="match status" value="1"/>
</dbReference>
<evidence type="ECO:0000313" key="19">
    <source>
        <dbReference type="Proteomes" id="UP000199550"/>
    </source>
</evidence>
<keyword evidence="13" id="KW-1208">Phospholipid metabolism</keyword>
<dbReference type="InterPro" id="IPR048254">
    <property type="entry name" value="CDP_ALCOHOL_P_TRANSF_CS"/>
</dbReference>
<dbReference type="InterPro" id="IPR004533">
    <property type="entry name" value="CDP-diaglyc--ser_O-PTrfase"/>
</dbReference>
<dbReference type="RefSeq" id="WP_090191217.1">
    <property type="nucleotide sequence ID" value="NZ_CAXIDI010000002.1"/>
</dbReference>
<keyword evidence="6" id="KW-0444">Lipid biosynthesis</keyword>
<name>A0A1I4IA84_9RHOB</name>
<dbReference type="Pfam" id="PF01066">
    <property type="entry name" value="CDP-OH_P_transf"/>
    <property type="match status" value="1"/>
</dbReference>
<dbReference type="PANTHER" id="PTHR14269:SF61">
    <property type="entry name" value="CDP-DIACYLGLYCEROL--SERINE O-PHOSPHATIDYLTRANSFERASE"/>
    <property type="match status" value="1"/>
</dbReference>
<evidence type="ECO:0000259" key="17">
    <source>
        <dbReference type="Pfam" id="PF08009"/>
    </source>
</evidence>
<evidence type="ECO:0000256" key="10">
    <source>
        <dbReference type="ARBA" id="ARBA00023098"/>
    </source>
</evidence>
<dbReference type="Gene3D" id="1.20.120.1760">
    <property type="match status" value="1"/>
</dbReference>
<proteinExistence type="inferred from homology"/>
<organism evidence="18 19">
    <name type="scientific">Loktanella salsilacus</name>
    <dbReference type="NCBI Taxonomy" id="195913"/>
    <lineage>
        <taxon>Bacteria</taxon>
        <taxon>Pseudomonadati</taxon>
        <taxon>Pseudomonadota</taxon>
        <taxon>Alphaproteobacteria</taxon>
        <taxon>Rhodobacterales</taxon>
        <taxon>Roseobacteraceae</taxon>
        <taxon>Loktanella</taxon>
    </lineage>
</organism>
<keyword evidence="9 16" id="KW-1133">Transmembrane helix</keyword>
<feature type="transmembrane region" description="Helical" evidence="16">
    <location>
        <begin position="201"/>
        <end position="234"/>
    </location>
</feature>
<comment type="catalytic activity">
    <reaction evidence="1">
        <text>a CDP-1,2-diacyl-sn-glycerol + L-serine = a 1,2-diacyl-sn-glycero-3-phospho-L-serine + CMP + H(+)</text>
        <dbReference type="Rhea" id="RHEA:16913"/>
        <dbReference type="ChEBI" id="CHEBI:15378"/>
        <dbReference type="ChEBI" id="CHEBI:33384"/>
        <dbReference type="ChEBI" id="CHEBI:57262"/>
        <dbReference type="ChEBI" id="CHEBI:58332"/>
        <dbReference type="ChEBI" id="CHEBI:60377"/>
        <dbReference type="EC" id="2.7.8.8"/>
    </reaction>
</comment>
<reference evidence="18 19" key="1">
    <citation type="submission" date="2016-10" db="EMBL/GenBank/DDBJ databases">
        <authorList>
            <person name="de Groot N.N."/>
        </authorList>
    </citation>
    <scope>NUCLEOTIDE SEQUENCE [LARGE SCALE GENOMIC DNA]</scope>
    <source>
        <strain evidence="18 19">DSM 16199</strain>
    </source>
</reference>
<dbReference type="GO" id="GO:0003882">
    <property type="term" value="F:CDP-diacylglycerol-serine O-phosphatidyltransferase activity"/>
    <property type="evidence" value="ECO:0007669"/>
    <property type="project" value="UniProtKB-EC"/>
</dbReference>
<dbReference type="GO" id="GO:0008654">
    <property type="term" value="P:phospholipid biosynthetic process"/>
    <property type="evidence" value="ECO:0007669"/>
    <property type="project" value="UniProtKB-KW"/>
</dbReference>
<dbReference type="AlphaFoldDB" id="A0A1I4IA84"/>
<feature type="transmembrane region" description="Helical" evidence="16">
    <location>
        <begin position="171"/>
        <end position="189"/>
    </location>
</feature>
<evidence type="ECO:0000256" key="11">
    <source>
        <dbReference type="ARBA" id="ARBA00023136"/>
    </source>
</evidence>
<keyword evidence="7 15" id="KW-0808">Transferase</keyword>
<dbReference type="EMBL" id="FOTF01000024">
    <property type="protein sequence ID" value="SFL51292.1"/>
    <property type="molecule type" value="Genomic_DNA"/>
</dbReference>
<dbReference type="Pfam" id="PF08009">
    <property type="entry name" value="CDP-OH_P_tran_2"/>
    <property type="match status" value="1"/>
</dbReference>
<dbReference type="STRING" id="195913.SAMN04488004_12431"/>
<dbReference type="GeneID" id="97891197"/>
<evidence type="ECO:0000256" key="14">
    <source>
        <dbReference type="ARBA" id="ARBA00032361"/>
    </source>
</evidence>
<keyword evidence="11 16" id="KW-0472">Membrane</keyword>
<gene>
    <name evidence="18" type="ORF">SAMN04488004_12431</name>
</gene>
<evidence type="ECO:0000256" key="5">
    <source>
        <dbReference type="ARBA" id="ARBA00017171"/>
    </source>
</evidence>
<evidence type="ECO:0000256" key="6">
    <source>
        <dbReference type="ARBA" id="ARBA00022516"/>
    </source>
</evidence>
<dbReference type="Proteomes" id="UP000199550">
    <property type="component" value="Unassembled WGS sequence"/>
</dbReference>
<feature type="domain" description="CDP-alcohol phosphatidyltransferase C-terminal" evidence="17">
    <location>
        <begin position="202"/>
        <end position="230"/>
    </location>
</feature>
<keyword evidence="8 16" id="KW-0812">Transmembrane</keyword>
<comment type="subcellular location">
    <subcellularLocation>
        <location evidence="2">Endomembrane system</location>
        <topology evidence="2">Multi-pass membrane protein</topology>
    </subcellularLocation>
</comment>
<evidence type="ECO:0000256" key="2">
    <source>
        <dbReference type="ARBA" id="ARBA00004127"/>
    </source>
</evidence>
<accession>A0A1I4IA84</accession>
<dbReference type="InterPro" id="IPR012616">
    <property type="entry name" value="CDP-OH_P_trans_C"/>
</dbReference>
<evidence type="ECO:0000256" key="12">
    <source>
        <dbReference type="ARBA" id="ARBA00023209"/>
    </source>
</evidence>
<evidence type="ECO:0000256" key="1">
    <source>
        <dbReference type="ARBA" id="ARBA00000287"/>
    </source>
</evidence>
<evidence type="ECO:0000256" key="13">
    <source>
        <dbReference type="ARBA" id="ARBA00023264"/>
    </source>
</evidence>
<evidence type="ECO:0000313" key="18">
    <source>
        <dbReference type="EMBL" id="SFL51292.1"/>
    </source>
</evidence>
<dbReference type="EC" id="2.7.8.8" evidence="4"/>
<evidence type="ECO:0000256" key="3">
    <source>
        <dbReference type="ARBA" id="ARBA00010441"/>
    </source>
</evidence>
<dbReference type="InterPro" id="IPR000462">
    <property type="entry name" value="CDP-OH_P_trans"/>
</dbReference>
<dbReference type="PROSITE" id="PS00379">
    <property type="entry name" value="CDP_ALCOHOL_P_TRANSF"/>
    <property type="match status" value="1"/>
</dbReference>
<comment type="similarity">
    <text evidence="3 15">Belongs to the CDP-alcohol phosphatidyltransferase class-I family.</text>
</comment>
<evidence type="ECO:0000256" key="8">
    <source>
        <dbReference type="ARBA" id="ARBA00022692"/>
    </source>
</evidence>
<keyword evidence="10" id="KW-0443">Lipid metabolism</keyword>
<dbReference type="PANTHER" id="PTHR14269">
    <property type="entry name" value="CDP-DIACYLGLYCEROL--GLYCEROL-3-PHOSPHATE 3-PHOSPHATIDYLTRANSFERASE-RELATED"/>
    <property type="match status" value="1"/>
</dbReference>
<dbReference type="InterPro" id="IPR050324">
    <property type="entry name" value="CDP-alcohol_PTase-I"/>
</dbReference>
<keyword evidence="12" id="KW-0594">Phospholipid biosynthesis</keyword>
<dbReference type="GO" id="GO:0012505">
    <property type="term" value="C:endomembrane system"/>
    <property type="evidence" value="ECO:0007669"/>
    <property type="project" value="UniProtKB-SubCell"/>
</dbReference>
<sequence length="241" mass="25636">MARAPRRDVALLQLLPNALTLTAIGAGLSAIRAAVEHDFKTAALLLLFAALLDGVDGRLARMLGSHSKVGAELDSLADFVNFGVAAPLMLYFWALQDYRKIGWIAVLIFAVCCVLRLARFNVDAKSGDAVKTSDDFIGVPSPAGAMLVLLPMFTSFAFADAALLPDPLLCVYMAAIGLLMISGIRTSSFKSLRIAPGNIRYVLLGAVVLIAAVLTYPWITLVALCAAYIVGVVWGSLRRPG</sequence>
<dbReference type="OrthoDB" id="9777147at2"/>
<evidence type="ECO:0000256" key="9">
    <source>
        <dbReference type="ARBA" id="ARBA00022989"/>
    </source>
</evidence>